<gene>
    <name evidence="8" type="ORF">thalar_00563</name>
</gene>
<dbReference type="FunFam" id="3.40.50.970:FF:000007">
    <property type="entry name" value="Acetolactate synthase"/>
    <property type="match status" value="1"/>
</dbReference>
<proteinExistence type="inferred from homology"/>
<sequence>MASASTVTLDAHAKIGSDGPTTFHTRTTYMRGADLLVKTLAAAGVTRIFSLSGNQIMPVYDACFDVGIEITHTRHEAAAVFMAEAYAQLTGTVGVAMVTAGAGAANALGPLFTASESETPVLLLTGDSPLGQDGRGAFQELDQVPMTTPVTKLSFRPTRATDFGTDTARALRIALSGRSGPVHMALPFDLVDADATGGEIPSALGKEPMPLSDADLQNITQAIAKAKRPLILCGPSMNDTRNRGKLAALQDALGAPAIAMESPRGLKDPALGNVGKALAQADLIVTLGKRIDFTLGFGGTNVVAAACDWIVVQPCATERDRAHRNLGTRLQACFAADPRDSIDALVSAGQGGHDAWRKEVATHIAARSFSEGDTVPSGKITPAQLCAAVQRQIDKAEHSVMICDGGEFGQWAQAATNADLRVTNGISGAIGGGLCYGIGAKAAHPDATVFALMGDGTVGFHFAEFETAARVGLPYVVVIGNDERWNAEHQIQLRDYGPDRLIGCELSGARYDEAAKGLGAHGEYVTDLADLDAALDRAVQSGKPACVNVQIEGLPAPSGAAH</sequence>
<dbReference type="Gene3D" id="3.40.50.970">
    <property type="match status" value="2"/>
</dbReference>
<dbReference type="GO" id="GO:0009097">
    <property type="term" value="P:isoleucine biosynthetic process"/>
    <property type="evidence" value="ECO:0007669"/>
    <property type="project" value="TreeGrafter"/>
</dbReference>
<dbReference type="Pfam" id="PF02776">
    <property type="entry name" value="TPP_enzyme_N"/>
    <property type="match status" value="1"/>
</dbReference>
<evidence type="ECO:0000259" key="5">
    <source>
        <dbReference type="Pfam" id="PF00205"/>
    </source>
</evidence>
<dbReference type="Pfam" id="PF02775">
    <property type="entry name" value="TPP_enzyme_C"/>
    <property type="match status" value="1"/>
</dbReference>
<dbReference type="Gene3D" id="3.40.50.1220">
    <property type="entry name" value="TPP-binding domain"/>
    <property type="match status" value="1"/>
</dbReference>
<evidence type="ECO:0000259" key="6">
    <source>
        <dbReference type="Pfam" id="PF02775"/>
    </source>
</evidence>
<dbReference type="InterPro" id="IPR012000">
    <property type="entry name" value="Thiamin_PyroP_enz_cen_dom"/>
</dbReference>
<dbReference type="PATRIC" id="fig|1123360.3.peg.558"/>
<dbReference type="InterPro" id="IPR011766">
    <property type="entry name" value="TPP_enzyme_TPP-bd"/>
</dbReference>
<dbReference type="SUPFAM" id="SSF52518">
    <property type="entry name" value="Thiamin diphosphate-binding fold (THDP-binding)"/>
    <property type="match status" value="2"/>
</dbReference>
<evidence type="ECO:0000256" key="1">
    <source>
        <dbReference type="ARBA" id="ARBA00001964"/>
    </source>
</evidence>
<reference evidence="9" key="1">
    <citation type="journal article" date="2013" name="Stand. Genomic Sci.">
        <title>Genome sequence of the Litoreibacter arenae type strain (DSM 19593(T)), a member of the Roseobacter clade isolated from sea sand.</title>
        <authorList>
            <person name="Riedel T."/>
            <person name="Fiebig A."/>
            <person name="Petersen J."/>
            <person name="Gronow S."/>
            <person name="Kyrpides N.C."/>
            <person name="Goker M."/>
            <person name="Klenk H.P."/>
        </authorList>
    </citation>
    <scope>NUCLEOTIDE SEQUENCE [LARGE SCALE GENOMIC DNA]</scope>
    <source>
        <strain evidence="9">DSM 19593</strain>
    </source>
</reference>
<protein>
    <submittedName>
        <fullName evidence="8">Acetolactate synthase large subunit</fullName>
        <ecNumber evidence="8">2.2.1.6</ecNumber>
    </submittedName>
</protein>
<dbReference type="STRING" id="1123360.thalar_00563"/>
<accession>S9QI54</accession>
<dbReference type="PANTHER" id="PTHR18968">
    <property type="entry name" value="THIAMINE PYROPHOSPHATE ENZYMES"/>
    <property type="match status" value="1"/>
</dbReference>
<dbReference type="GO" id="GO:0050660">
    <property type="term" value="F:flavin adenine dinucleotide binding"/>
    <property type="evidence" value="ECO:0007669"/>
    <property type="project" value="TreeGrafter"/>
</dbReference>
<dbReference type="CDD" id="cd07035">
    <property type="entry name" value="TPP_PYR_POX_like"/>
    <property type="match status" value="1"/>
</dbReference>
<dbReference type="GO" id="GO:0009099">
    <property type="term" value="P:L-valine biosynthetic process"/>
    <property type="evidence" value="ECO:0007669"/>
    <property type="project" value="TreeGrafter"/>
</dbReference>
<evidence type="ECO:0000256" key="4">
    <source>
        <dbReference type="RuleBase" id="RU362132"/>
    </source>
</evidence>
<dbReference type="Proteomes" id="UP000015351">
    <property type="component" value="Unassembled WGS sequence"/>
</dbReference>
<dbReference type="InterPro" id="IPR029035">
    <property type="entry name" value="DHS-like_NAD/FAD-binding_dom"/>
</dbReference>
<dbReference type="InterPro" id="IPR012001">
    <property type="entry name" value="Thiamin_PyroP_enz_TPP-bd_dom"/>
</dbReference>
<dbReference type="Pfam" id="PF00205">
    <property type="entry name" value="TPP_enzyme_M"/>
    <property type="match status" value="1"/>
</dbReference>
<dbReference type="GO" id="GO:0003984">
    <property type="term" value="F:acetolactate synthase activity"/>
    <property type="evidence" value="ECO:0007669"/>
    <property type="project" value="UniProtKB-EC"/>
</dbReference>
<keyword evidence="8" id="KW-0808">Transferase</keyword>
<dbReference type="GO" id="GO:0030976">
    <property type="term" value="F:thiamine pyrophosphate binding"/>
    <property type="evidence" value="ECO:0007669"/>
    <property type="project" value="InterPro"/>
</dbReference>
<organism evidence="8 9">
    <name type="scientific">Litoreibacter arenae DSM 19593</name>
    <dbReference type="NCBI Taxonomy" id="1123360"/>
    <lineage>
        <taxon>Bacteria</taxon>
        <taxon>Pseudomonadati</taxon>
        <taxon>Pseudomonadota</taxon>
        <taxon>Alphaproteobacteria</taxon>
        <taxon>Rhodobacterales</taxon>
        <taxon>Roseobacteraceae</taxon>
        <taxon>Litoreibacter</taxon>
    </lineage>
</organism>
<dbReference type="PANTHER" id="PTHR18968:SF166">
    <property type="entry name" value="2-HYDROXYACYL-COA LYASE 2"/>
    <property type="match status" value="1"/>
</dbReference>
<keyword evidence="9" id="KW-1185">Reference proteome</keyword>
<feature type="domain" description="Thiamine pyrophosphate enzyme central" evidence="5">
    <location>
        <begin position="217"/>
        <end position="324"/>
    </location>
</feature>
<comment type="caution">
    <text evidence="8">The sequence shown here is derived from an EMBL/GenBank/DDBJ whole genome shotgun (WGS) entry which is preliminary data.</text>
</comment>
<feature type="domain" description="Thiamine pyrophosphate enzyme TPP-binding" evidence="6">
    <location>
        <begin position="406"/>
        <end position="549"/>
    </location>
</feature>
<evidence type="ECO:0000259" key="7">
    <source>
        <dbReference type="Pfam" id="PF02776"/>
    </source>
</evidence>
<dbReference type="InterPro" id="IPR029061">
    <property type="entry name" value="THDP-binding"/>
</dbReference>
<evidence type="ECO:0000256" key="2">
    <source>
        <dbReference type="ARBA" id="ARBA00007812"/>
    </source>
</evidence>
<dbReference type="AlphaFoldDB" id="S9QI54"/>
<keyword evidence="3 4" id="KW-0786">Thiamine pyrophosphate</keyword>
<name>S9QI54_9RHOB</name>
<dbReference type="GO" id="GO:0005948">
    <property type="term" value="C:acetolactate synthase complex"/>
    <property type="evidence" value="ECO:0007669"/>
    <property type="project" value="TreeGrafter"/>
</dbReference>
<comment type="cofactor">
    <cofactor evidence="1">
        <name>thiamine diphosphate</name>
        <dbReference type="ChEBI" id="CHEBI:58937"/>
    </cofactor>
</comment>
<evidence type="ECO:0000313" key="8">
    <source>
        <dbReference type="EMBL" id="EPX81116.1"/>
    </source>
</evidence>
<comment type="similarity">
    <text evidence="2 4">Belongs to the TPP enzyme family.</text>
</comment>
<dbReference type="HOGENOM" id="CLU_013748_1_3_5"/>
<dbReference type="EC" id="2.2.1.6" evidence="8"/>
<dbReference type="GO" id="GO:0000287">
    <property type="term" value="F:magnesium ion binding"/>
    <property type="evidence" value="ECO:0007669"/>
    <property type="project" value="InterPro"/>
</dbReference>
<dbReference type="EMBL" id="AONI01000006">
    <property type="protein sequence ID" value="EPX81116.1"/>
    <property type="molecule type" value="Genomic_DNA"/>
</dbReference>
<evidence type="ECO:0000256" key="3">
    <source>
        <dbReference type="ARBA" id="ARBA00023052"/>
    </source>
</evidence>
<dbReference type="InterPro" id="IPR045229">
    <property type="entry name" value="TPP_enz"/>
</dbReference>
<feature type="domain" description="Thiamine pyrophosphate enzyme N-terminal TPP-binding" evidence="7">
    <location>
        <begin position="30"/>
        <end position="146"/>
    </location>
</feature>
<dbReference type="eggNOG" id="COG0028">
    <property type="taxonomic scope" value="Bacteria"/>
</dbReference>
<evidence type="ECO:0000313" key="9">
    <source>
        <dbReference type="Proteomes" id="UP000015351"/>
    </source>
</evidence>
<dbReference type="SUPFAM" id="SSF52467">
    <property type="entry name" value="DHS-like NAD/FAD-binding domain"/>
    <property type="match status" value="1"/>
</dbReference>